<dbReference type="EC" id="2.1.1.386" evidence="11"/>
<dbReference type="PANTHER" id="PTHR21404:SF3">
    <property type="entry name" value="SMALL RNA 2'-O-METHYLTRANSFERASE"/>
    <property type="match status" value="1"/>
</dbReference>
<evidence type="ECO:0000256" key="2">
    <source>
        <dbReference type="ARBA" id="ARBA00009026"/>
    </source>
</evidence>
<dbReference type="AlphaFoldDB" id="Q0ATC0"/>
<keyword evidence="4 14" id="KW-0489">Methyltransferase</keyword>
<dbReference type="SUPFAM" id="SSF53335">
    <property type="entry name" value="S-adenosyl-L-methionine-dependent methyltransferases"/>
    <property type="match status" value="1"/>
</dbReference>
<dbReference type="HOGENOM" id="CLU_042787_0_0_5"/>
<accession>Q0ATC0</accession>
<dbReference type="GO" id="GO:0003723">
    <property type="term" value="F:RNA binding"/>
    <property type="evidence" value="ECO:0007669"/>
    <property type="project" value="UniProtKB-KW"/>
</dbReference>
<keyword evidence="10" id="KW-0943">RNA-mediated gene silencing</keyword>
<dbReference type="Pfam" id="PF12623">
    <property type="entry name" value="Hen1_L"/>
    <property type="match status" value="1"/>
</dbReference>
<dbReference type="InterPro" id="IPR029063">
    <property type="entry name" value="SAM-dependent_MTases_sf"/>
</dbReference>
<dbReference type="Gene3D" id="3.40.50.150">
    <property type="entry name" value="Vaccinia Virus protein VP39"/>
    <property type="match status" value="1"/>
</dbReference>
<dbReference type="InterPro" id="IPR024026">
    <property type="entry name" value="3'-RNA_MeTfrase_Hen1_bac"/>
</dbReference>
<evidence type="ECO:0000256" key="5">
    <source>
        <dbReference type="ARBA" id="ARBA00022679"/>
    </source>
</evidence>
<evidence type="ECO:0000256" key="11">
    <source>
        <dbReference type="ARBA" id="ARBA00035025"/>
    </source>
</evidence>
<keyword evidence="15" id="KW-1185">Reference proteome</keyword>
<dbReference type="PANTHER" id="PTHR21404">
    <property type="entry name" value="HEN1"/>
    <property type="match status" value="1"/>
</dbReference>
<dbReference type="GO" id="GO:0090486">
    <property type="term" value="F:small RNA 2'-O-methyltransferase activity"/>
    <property type="evidence" value="ECO:0007669"/>
    <property type="project" value="UniProtKB-EC"/>
</dbReference>
<evidence type="ECO:0000313" key="15">
    <source>
        <dbReference type="Proteomes" id="UP000001964"/>
    </source>
</evidence>
<keyword evidence="8" id="KW-0460">Magnesium</keyword>
<organism evidence="14 15">
    <name type="scientific">Maricaulis maris (strain MCS10)</name>
    <name type="common">Caulobacter maris</name>
    <dbReference type="NCBI Taxonomy" id="394221"/>
    <lineage>
        <taxon>Bacteria</taxon>
        <taxon>Pseudomonadati</taxon>
        <taxon>Pseudomonadota</taxon>
        <taxon>Alphaproteobacteria</taxon>
        <taxon>Maricaulales</taxon>
        <taxon>Maricaulaceae</taxon>
        <taxon>Maricaulis</taxon>
    </lineage>
</organism>
<dbReference type="EMBL" id="CP000449">
    <property type="protein sequence ID" value="ABI64467.1"/>
    <property type="molecule type" value="Genomic_DNA"/>
</dbReference>
<dbReference type="InterPro" id="IPR024740">
    <property type="entry name" value="Hen1_N"/>
</dbReference>
<dbReference type="GO" id="GO:0031047">
    <property type="term" value="P:regulatory ncRNA-mediated gene silencing"/>
    <property type="evidence" value="ECO:0007669"/>
    <property type="project" value="UniProtKB-KW"/>
</dbReference>
<evidence type="ECO:0000256" key="6">
    <source>
        <dbReference type="ARBA" id="ARBA00022691"/>
    </source>
</evidence>
<sequence length="469" mass="52970">MLLKIATTHQPATDLGFLLRKNPANVHRADLPFGKSVFFYPETSAERCEAALLLEVDPIQLVRGRKTAKGDGMLAHYVNDRPYAASSFLSVAISRVLRDAMAGRAKEREDLAATAIPLELEITPLPCKGNDEIVHRLFEPLGYEIETHTALLDEAYPDWGESPYRTVRLKATKRLADALTHLYVLIPVLDNAKHYWVGSDEVEKLIDKAGDWLQSHPERDLIANRYLRKRQFAQDALTLLDEKFGIAEDETEEPEQAAGEEALEKPMRLNDLRYEAVTAALLKTGARRVCDLGSGEGKLLRRLMQEKSIEYVQGVEVSTPELEKSERKLKLERMSPSQRARIDIVRGSLVYEDERLNGFDAITLVEVIEHVDAERLDALERVVFAKARPGAVLVSTPNIEFNQTFENLEAGRLRHADHRFEWTRAEFEAWAQGVCERQGYEVAFEGIGEAHNEFGYPTQMAVFTRGATE</sequence>
<keyword evidence="5 14" id="KW-0808">Transferase</keyword>
<comment type="cofactor">
    <cofactor evidence="1">
        <name>Mg(2+)</name>
        <dbReference type="ChEBI" id="CHEBI:18420"/>
    </cofactor>
</comment>
<evidence type="ECO:0000256" key="7">
    <source>
        <dbReference type="ARBA" id="ARBA00022723"/>
    </source>
</evidence>
<evidence type="ECO:0000256" key="4">
    <source>
        <dbReference type="ARBA" id="ARBA00022603"/>
    </source>
</evidence>
<dbReference type="Gene3D" id="3.30.1610.20">
    <property type="entry name" value="Hen1, N-terminal domain"/>
    <property type="match status" value="1"/>
</dbReference>
<dbReference type="Pfam" id="PF13489">
    <property type="entry name" value="Methyltransf_23"/>
    <property type="match status" value="1"/>
</dbReference>
<dbReference type="Proteomes" id="UP000001964">
    <property type="component" value="Chromosome"/>
</dbReference>
<dbReference type="eggNOG" id="COG2227">
    <property type="taxonomic scope" value="Bacteria"/>
</dbReference>
<evidence type="ECO:0000256" key="10">
    <source>
        <dbReference type="ARBA" id="ARBA00023158"/>
    </source>
</evidence>
<protein>
    <recommendedName>
        <fullName evidence="3">Small RNA 2'-O-methyltransferase</fullName>
        <ecNumber evidence="11">2.1.1.386</ecNumber>
    </recommendedName>
</protein>
<evidence type="ECO:0000256" key="12">
    <source>
        <dbReference type="ARBA" id="ARBA00048418"/>
    </source>
</evidence>
<keyword evidence="7" id="KW-0479">Metal-binding</keyword>
<dbReference type="STRING" id="394221.Mmar10_0171"/>
<dbReference type="InterPro" id="IPR026610">
    <property type="entry name" value="Hen1"/>
</dbReference>
<reference evidence="14 15" key="1">
    <citation type="submission" date="2006-08" db="EMBL/GenBank/DDBJ databases">
        <title>Complete sequence of Maricaulis maris MCS10.</title>
        <authorList>
            <consortium name="US DOE Joint Genome Institute"/>
            <person name="Copeland A."/>
            <person name="Lucas S."/>
            <person name="Lapidus A."/>
            <person name="Barry K."/>
            <person name="Detter J.C."/>
            <person name="Glavina del Rio T."/>
            <person name="Hammon N."/>
            <person name="Israni S."/>
            <person name="Dalin E."/>
            <person name="Tice H."/>
            <person name="Pitluck S."/>
            <person name="Saunders E."/>
            <person name="Brettin T."/>
            <person name="Bruce D."/>
            <person name="Han C."/>
            <person name="Tapia R."/>
            <person name="Gilna P."/>
            <person name="Schmutz J."/>
            <person name="Larimer F."/>
            <person name="Land M."/>
            <person name="Hauser L."/>
            <person name="Kyrpides N."/>
            <person name="Mikhailova N."/>
            <person name="Viollier P."/>
            <person name="Stephens C."/>
            <person name="Richardson P."/>
        </authorList>
    </citation>
    <scope>NUCLEOTIDE SEQUENCE [LARGE SCALE GENOMIC DNA]</scope>
    <source>
        <strain evidence="14 15">MCS10</strain>
    </source>
</reference>
<evidence type="ECO:0000256" key="1">
    <source>
        <dbReference type="ARBA" id="ARBA00001946"/>
    </source>
</evidence>
<dbReference type="OrthoDB" id="626362at2"/>
<evidence type="ECO:0000256" key="3">
    <source>
        <dbReference type="ARBA" id="ARBA00021330"/>
    </source>
</evidence>
<proteinExistence type="inferred from homology"/>
<evidence type="ECO:0000256" key="8">
    <source>
        <dbReference type="ARBA" id="ARBA00022842"/>
    </source>
</evidence>
<evidence type="ECO:0000256" key="9">
    <source>
        <dbReference type="ARBA" id="ARBA00022884"/>
    </source>
</evidence>
<name>Q0ATC0_MARMM</name>
<dbReference type="CDD" id="cd02440">
    <property type="entry name" value="AdoMet_MTases"/>
    <property type="match status" value="1"/>
</dbReference>
<dbReference type="RefSeq" id="WP_011642114.1">
    <property type="nucleotide sequence ID" value="NC_008347.1"/>
</dbReference>
<gene>
    <name evidence="14" type="ordered locus">Mmar10_0171</name>
</gene>
<dbReference type="KEGG" id="mmr:Mmar10_0171"/>
<dbReference type="GO" id="GO:0001510">
    <property type="term" value="P:RNA methylation"/>
    <property type="evidence" value="ECO:0007669"/>
    <property type="project" value="InterPro"/>
</dbReference>
<evidence type="ECO:0000313" key="14">
    <source>
        <dbReference type="EMBL" id="ABI64467.1"/>
    </source>
</evidence>
<dbReference type="InterPro" id="IPR038546">
    <property type="entry name" value="Hen1_N_sf"/>
</dbReference>
<feature type="domain" description="Hen1 N-terminal" evidence="13">
    <location>
        <begin position="1"/>
        <end position="240"/>
    </location>
</feature>
<keyword evidence="6" id="KW-0949">S-adenosyl-L-methionine</keyword>
<dbReference type="NCBIfam" id="TIGR04074">
    <property type="entry name" value="bacter_Hen1"/>
    <property type="match status" value="1"/>
</dbReference>
<evidence type="ECO:0000259" key="13">
    <source>
        <dbReference type="Pfam" id="PF12623"/>
    </source>
</evidence>
<comment type="similarity">
    <text evidence="2">Belongs to the methyltransferase superfamily. HEN1 family.</text>
</comment>
<keyword evidence="9" id="KW-0694">RNA-binding</keyword>
<dbReference type="GO" id="GO:0046872">
    <property type="term" value="F:metal ion binding"/>
    <property type="evidence" value="ECO:0007669"/>
    <property type="project" value="UniProtKB-KW"/>
</dbReference>
<comment type="catalytic activity">
    <reaction evidence="12">
        <text>small RNA 3'-end nucleotide + S-adenosyl-L-methionine = small RNA 3'-end 2'-O-methylnucleotide + S-adenosyl-L-homocysteine + H(+)</text>
        <dbReference type="Rhea" id="RHEA:37887"/>
        <dbReference type="Rhea" id="RHEA-COMP:10415"/>
        <dbReference type="Rhea" id="RHEA-COMP:10416"/>
        <dbReference type="ChEBI" id="CHEBI:15378"/>
        <dbReference type="ChEBI" id="CHEBI:57856"/>
        <dbReference type="ChEBI" id="CHEBI:59789"/>
        <dbReference type="ChEBI" id="CHEBI:74896"/>
        <dbReference type="ChEBI" id="CHEBI:74898"/>
        <dbReference type="EC" id="2.1.1.386"/>
    </reaction>
</comment>